<proteinExistence type="predicted"/>
<name>A0AA88D8A6_FICCA</name>
<dbReference type="EMBL" id="BTGU01000031">
    <property type="protein sequence ID" value="GMN49658.1"/>
    <property type="molecule type" value="Genomic_DNA"/>
</dbReference>
<dbReference type="Proteomes" id="UP001187192">
    <property type="component" value="Unassembled WGS sequence"/>
</dbReference>
<evidence type="ECO:0000256" key="1">
    <source>
        <dbReference type="SAM" id="MobiDB-lite"/>
    </source>
</evidence>
<dbReference type="AlphaFoldDB" id="A0AA88D8A6"/>
<gene>
    <name evidence="2" type="ORF">TIFTF001_018831</name>
</gene>
<comment type="caution">
    <text evidence="2">The sequence shown here is derived from an EMBL/GenBank/DDBJ whole genome shotgun (WGS) entry which is preliminary data.</text>
</comment>
<accession>A0AA88D8A6</accession>
<feature type="region of interest" description="Disordered" evidence="1">
    <location>
        <begin position="57"/>
        <end position="92"/>
    </location>
</feature>
<keyword evidence="3" id="KW-1185">Reference proteome</keyword>
<protein>
    <submittedName>
        <fullName evidence="2">Uncharacterized protein</fullName>
    </submittedName>
</protein>
<sequence length="152" mass="15964">MRDMKAGFRMANPSVVGVGWSFVPEESGETAAEIIEEGEVSGVARAPEEVVVLDDLEPKAAPEVPAEQPAIGMELPPAAPEVPAEEPAAGQDFTLPGESWVQVTLCPVLGPDPVIRGPQELVVCRGRCRVLVGPHSECQVLGPDPVIRGPVT</sequence>
<evidence type="ECO:0000313" key="2">
    <source>
        <dbReference type="EMBL" id="GMN49658.1"/>
    </source>
</evidence>
<evidence type="ECO:0000313" key="3">
    <source>
        <dbReference type="Proteomes" id="UP001187192"/>
    </source>
</evidence>
<reference evidence="2" key="1">
    <citation type="submission" date="2023-07" db="EMBL/GenBank/DDBJ databases">
        <title>draft genome sequence of fig (Ficus carica).</title>
        <authorList>
            <person name="Takahashi T."/>
            <person name="Nishimura K."/>
        </authorList>
    </citation>
    <scope>NUCLEOTIDE SEQUENCE</scope>
</reference>
<organism evidence="2 3">
    <name type="scientific">Ficus carica</name>
    <name type="common">Common fig</name>
    <dbReference type="NCBI Taxonomy" id="3494"/>
    <lineage>
        <taxon>Eukaryota</taxon>
        <taxon>Viridiplantae</taxon>
        <taxon>Streptophyta</taxon>
        <taxon>Embryophyta</taxon>
        <taxon>Tracheophyta</taxon>
        <taxon>Spermatophyta</taxon>
        <taxon>Magnoliopsida</taxon>
        <taxon>eudicotyledons</taxon>
        <taxon>Gunneridae</taxon>
        <taxon>Pentapetalae</taxon>
        <taxon>rosids</taxon>
        <taxon>fabids</taxon>
        <taxon>Rosales</taxon>
        <taxon>Moraceae</taxon>
        <taxon>Ficeae</taxon>
        <taxon>Ficus</taxon>
    </lineage>
</organism>